<dbReference type="STRING" id="1229276.DI53_3784"/>
<dbReference type="OrthoDB" id="594879at2"/>
<reference evidence="4" key="1">
    <citation type="submission" date="2014-04" db="EMBL/GenBank/DDBJ databases">
        <title>Whole-Genome optical mapping and complete genome sequence of Sphingobacterium deserti sp. nov., a new spaces isolated from desert in the west of China.</title>
        <authorList>
            <person name="Teng C."/>
            <person name="Zhou Z."/>
            <person name="Li X."/>
            <person name="Chen M."/>
            <person name="Lin M."/>
            <person name="Wang L."/>
            <person name="Su S."/>
            <person name="Zhang C."/>
            <person name="Zhang W."/>
        </authorList>
    </citation>
    <scope>NUCLEOTIDE SEQUENCE [LARGE SCALE GENOMIC DNA]</scope>
    <source>
        <strain evidence="4">ACCC05744</strain>
    </source>
</reference>
<keyword evidence="4" id="KW-1185">Reference proteome</keyword>
<protein>
    <recommendedName>
        <fullName evidence="5">DUF3298 domain-containing protein</fullName>
    </recommendedName>
</protein>
<sequence>MGECVFKFWGLINRSIAVSFGLLATCFMVGCFSENKTEQSAHAAGGAAAADTLAYELAYFKDFSPYFSGTESSVDSTLFTARYPIFHPPIQELVKRAIFIDGENTAEQVAESFLGGFNEYAEEQIDAGNADIPSWFKHQDCRVILNRPGILTLRNAINDYTGGAHGMEIELWFSYDIQQGKRLTLGDVIQDSTQFLSIAERHFRKLENLSDTASYGAEYFFDSFALPENFGLTKDGVLFHYNPYEIKSYAEGGTTLIVPYGEIEDILTDRAKTLLKAI</sequence>
<comment type="caution">
    <text evidence="3">The sequence shown here is derived from an EMBL/GenBank/DDBJ whole genome shotgun (WGS) entry which is preliminary data.</text>
</comment>
<evidence type="ECO:0000313" key="3">
    <source>
        <dbReference type="EMBL" id="KGE12406.1"/>
    </source>
</evidence>
<name>A0A0B8SYV7_9SPHI</name>
<dbReference type="PROSITE" id="PS51257">
    <property type="entry name" value="PROKAR_LIPOPROTEIN"/>
    <property type="match status" value="1"/>
</dbReference>
<organism evidence="3 4">
    <name type="scientific">Sphingobacterium deserti</name>
    <dbReference type="NCBI Taxonomy" id="1229276"/>
    <lineage>
        <taxon>Bacteria</taxon>
        <taxon>Pseudomonadati</taxon>
        <taxon>Bacteroidota</taxon>
        <taxon>Sphingobacteriia</taxon>
        <taxon>Sphingobacteriales</taxon>
        <taxon>Sphingobacteriaceae</taxon>
        <taxon>Sphingobacterium</taxon>
    </lineage>
</organism>
<proteinExistence type="predicted"/>
<dbReference type="EMBL" id="JJMU01000070">
    <property type="protein sequence ID" value="KGE12406.1"/>
    <property type="molecule type" value="Genomic_DNA"/>
</dbReference>
<dbReference type="Gene3D" id="3.30.565.40">
    <property type="entry name" value="Fervidobacterium nodosum Rt17-B1 like"/>
    <property type="match status" value="1"/>
</dbReference>
<dbReference type="InterPro" id="IPR021729">
    <property type="entry name" value="DUF3298"/>
</dbReference>
<dbReference type="Pfam" id="PF13739">
    <property type="entry name" value="PdaC"/>
    <property type="match status" value="1"/>
</dbReference>
<evidence type="ECO:0008006" key="5">
    <source>
        <dbReference type="Google" id="ProtNLM"/>
    </source>
</evidence>
<dbReference type="Pfam" id="PF11738">
    <property type="entry name" value="DUF3298"/>
    <property type="match status" value="1"/>
</dbReference>
<gene>
    <name evidence="3" type="ORF">DI53_3784</name>
</gene>
<dbReference type="eggNOG" id="ENOG502Z967">
    <property type="taxonomic scope" value="Bacteria"/>
</dbReference>
<dbReference type="AlphaFoldDB" id="A0A0B8SYV7"/>
<evidence type="ECO:0000313" key="4">
    <source>
        <dbReference type="Proteomes" id="UP000031802"/>
    </source>
</evidence>
<accession>A0A0B8SYV7</accession>
<dbReference type="Proteomes" id="UP000031802">
    <property type="component" value="Unassembled WGS sequence"/>
</dbReference>
<dbReference type="PATRIC" id="fig|1229276.3.peg.3915"/>
<evidence type="ECO:0000259" key="1">
    <source>
        <dbReference type="Pfam" id="PF11738"/>
    </source>
</evidence>
<reference evidence="3 4" key="2">
    <citation type="journal article" date="2015" name="PLoS ONE">
        <title>Whole-Genome Optical Mapping and Finished Genome Sequence of Sphingobacterium deserti sp. nov., a New Species Isolated from the Western Desert of China.</title>
        <authorList>
            <person name="Teng C."/>
            <person name="Zhou Z."/>
            <person name="Molnar I."/>
            <person name="Li X."/>
            <person name="Tang R."/>
            <person name="Chen M."/>
            <person name="Wang L."/>
            <person name="Su S."/>
            <person name="Zhang W."/>
            <person name="Lin M."/>
        </authorList>
    </citation>
    <scope>NUCLEOTIDE SEQUENCE [LARGE SCALE GENOMIC DNA]</scope>
    <source>
        <strain evidence="4">ACCC05744</strain>
    </source>
</reference>
<evidence type="ECO:0000259" key="2">
    <source>
        <dbReference type="Pfam" id="PF13739"/>
    </source>
</evidence>
<dbReference type="InterPro" id="IPR025303">
    <property type="entry name" value="PdaC"/>
</dbReference>
<dbReference type="InterPro" id="IPR037126">
    <property type="entry name" value="PdaC/RsiV-like_sf"/>
</dbReference>
<dbReference type="RefSeq" id="WP_052072570.1">
    <property type="nucleotide sequence ID" value="NZ_JJMU01000070.1"/>
</dbReference>
<feature type="domain" description="Deacetylase PdaC" evidence="2">
    <location>
        <begin position="77"/>
        <end position="167"/>
    </location>
</feature>
<feature type="domain" description="DUF3298" evidence="1">
    <location>
        <begin position="194"/>
        <end position="260"/>
    </location>
</feature>
<dbReference type="Gene3D" id="3.90.640.20">
    <property type="entry name" value="Heat-shock cognate protein, ATPase"/>
    <property type="match status" value="1"/>
</dbReference>